<name>A0A1H6V2T4_9FIRM</name>
<dbReference type="AlphaFoldDB" id="A0A1H6V2T4"/>
<dbReference type="Proteomes" id="UP000199662">
    <property type="component" value="Unassembled WGS sequence"/>
</dbReference>
<dbReference type="InterPro" id="IPR013097">
    <property type="entry name" value="Dabb"/>
</dbReference>
<gene>
    <name evidence="2" type="ORF">SAMN05660742_102184</name>
</gene>
<dbReference type="SUPFAM" id="SSF54909">
    <property type="entry name" value="Dimeric alpha+beta barrel"/>
    <property type="match status" value="1"/>
</dbReference>
<protein>
    <submittedName>
        <fullName evidence="2">Stress responsive A/B Barrel Domain</fullName>
    </submittedName>
</protein>
<dbReference type="EMBL" id="FNZK01000002">
    <property type="protein sequence ID" value="SEI98821.1"/>
    <property type="molecule type" value="Genomic_DNA"/>
</dbReference>
<dbReference type="Pfam" id="PF07876">
    <property type="entry name" value="Dabb"/>
    <property type="match status" value="1"/>
</dbReference>
<accession>A0A1H6V2T4</accession>
<dbReference type="PROSITE" id="PS51502">
    <property type="entry name" value="S_R_A_B_BARREL"/>
    <property type="match status" value="1"/>
</dbReference>
<dbReference type="SMART" id="SM00886">
    <property type="entry name" value="Dabb"/>
    <property type="match status" value="1"/>
</dbReference>
<dbReference type="InterPro" id="IPR011008">
    <property type="entry name" value="Dimeric_a/b-barrel"/>
</dbReference>
<evidence type="ECO:0000313" key="3">
    <source>
        <dbReference type="Proteomes" id="UP000199662"/>
    </source>
</evidence>
<proteinExistence type="predicted"/>
<evidence type="ECO:0000313" key="2">
    <source>
        <dbReference type="EMBL" id="SEI98821.1"/>
    </source>
</evidence>
<evidence type="ECO:0000259" key="1">
    <source>
        <dbReference type="PROSITE" id="PS51502"/>
    </source>
</evidence>
<sequence>MIVNNVLLKLKNQDKNNINKAQGVLLSMKGKINILQDIQVEENVRPGKSTYDLLLITKYASLEDLDAYLTHPAHLEVAKYIGGVLDTQASFCYEIK</sequence>
<organism evidence="2 3">
    <name type="scientific">Propionispira arboris</name>
    <dbReference type="NCBI Taxonomy" id="84035"/>
    <lineage>
        <taxon>Bacteria</taxon>
        <taxon>Bacillati</taxon>
        <taxon>Bacillota</taxon>
        <taxon>Negativicutes</taxon>
        <taxon>Selenomonadales</taxon>
        <taxon>Selenomonadaceae</taxon>
        <taxon>Propionispira</taxon>
    </lineage>
</organism>
<dbReference type="PANTHER" id="PTHR37832:SF1">
    <property type="entry name" value="STRESS-RESPONSE A_B BARREL DOMAIN-CONTAINING PROTEIN"/>
    <property type="match status" value="1"/>
</dbReference>
<dbReference type="STRING" id="84035.SAMN05660742_102184"/>
<dbReference type="PANTHER" id="PTHR37832">
    <property type="entry name" value="BLL2683 PROTEIN"/>
    <property type="match status" value="1"/>
</dbReference>
<reference evidence="2 3" key="1">
    <citation type="submission" date="2016-10" db="EMBL/GenBank/DDBJ databases">
        <authorList>
            <person name="de Groot N.N."/>
        </authorList>
    </citation>
    <scope>NUCLEOTIDE SEQUENCE [LARGE SCALE GENOMIC DNA]</scope>
    <source>
        <strain evidence="2 3">DSM 2179</strain>
    </source>
</reference>
<feature type="domain" description="Stress-response A/B barrel" evidence="1">
    <location>
        <begin position="2"/>
        <end position="93"/>
    </location>
</feature>
<keyword evidence="3" id="KW-1185">Reference proteome</keyword>
<dbReference type="Gene3D" id="3.30.70.100">
    <property type="match status" value="1"/>
</dbReference>